<sequence length="113" mass="13646">MQINLRDKKVFEIASDNKDYDEQSENEMIQPKELRNLNFYIEDENRYRPLHSYVDSYNKHETINKIQHTNMYFHLKSKIWENSNIGEDDAPFIAGFKENLDKIIKDRNSKFAK</sequence>
<keyword evidence="1" id="KW-1185">Reference proteome</keyword>
<dbReference type="KEGG" id="bvk:117231101"/>
<dbReference type="Proteomes" id="UP000504631">
    <property type="component" value="Unplaced"/>
</dbReference>
<reference evidence="2" key="1">
    <citation type="submission" date="2025-08" db="UniProtKB">
        <authorList>
            <consortium name="RefSeq"/>
        </authorList>
    </citation>
    <scope>IDENTIFICATION</scope>
    <source>
        <tissue evidence="2">Muscle</tissue>
    </source>
</reference>
<proteinExistence type="predicted"/>
<accession>A0A6J3JY84</accession>
<dbReference type="GeneID" id="117231101"/>
<name>A0A6J3JY84_9HYME</name>
<evidence type="ECO:0000313" key="1">
    <source>
        <dbReference type="Proteomes" id="UP000504631"/>
    </source>
</evidence>
<organism evidence="1 2">
    <name type="scientific">Bombus vosnesenskii</name>
    <dbReference type="NCBI Taxonomy" id="207650"/>
    <lineage>
        <taxon>Eukaryota</taxon>
        <taxon>Metazoa</taxon>
        <taxon>Ecdysozoa</taxon>
        <taxon>Arthropoda</taxon>
        <taxon>Hexapoda</taxon>
        <taxon>Insecta</taxon>
        <taxon>Pterygota</taxon>
        <taxon>Neoptera</taxon>
        <taxon>Endopterygota</taxon>
        <taxon>Hymenoptera</taxon>
        <taxon>Apocrita</taxon>
        <taxon>Aculeata</taxon>
        <taxon>Apoidea</taxon>
        <taxon>Anthophila</taxon>
        <taxon>Apidae</taxon>
        <taxon>Bombus</taxon>
        <taxon>Pyrobombus</taxon>
    </lineage>
</organism>
<evidence type="ECO:0000313" key="2">
    <source>
        <dbReference type="RefSeq" id="XP_033345089.1"/>
    </source>
</evidence>
<dbReference type="AlphaFoldDB" id="A0A6J3JY84"/>
<dbReference type="RefSeq" id="XP_033345089.1">
    <property type="nucleotide sequence ID" value="XM_033489198.1"/>
</dbReference>
<protein>
    <submittedName>
        <fullName evidence="2">Uncharacterized protein LOC117231101</fullName>
    </submittedName>
</protein>
<gene>
    <name evidence="2" type="primary">LOC117231101</name>
</gene>